<gene>
    <name evidence="2" type="ORF">CLV34_2398</name>
</gene>
<keyword evidence="1" id="KW-0812">Transmembrane</keyword>
<feature type="transmembrane region" description="Helical" evidence="1">
    <location>
        <begin position="36"/>
        <end position="59"/>
    </location>
</feature>
<accession>A0A2M8WJM5</accession>
<keyword evidence="3" id="KW-1185">Reference proteome</keyword>
<reference evidence="2 3" key="1">
    <citation type="submission" date="2017-11" db="EMBL/GenBank/DDBJ databases">
        <title>Genomic Encyclopedia of Archaeal and Bacterial Type Strains, Phase II (KMG-II): From Individual Species to Whole Genera.</title>
        <authorList>
            <person name="Goeker M."/>
        </authorList>
    </citation>
    <scope>NUCLEOTIDE SEQUENCE [LARGE SCALE GENOMIC DNA]</scope>
    <source>
        <strain evidence="2 3">DSM 22413</strain>
    </source>
</reference>
<evidence type="ECO:0000256" key="1">
    <source>
        <dbReference type="SAM" id="Phobius"/>
    </source>
</evidence>
<dbReference type="Proteomes" id="UP000231586">
    <property type="component" value="Unassembled WGS sequence"/>
</dbReference>
<protein>
    <submittedName>
        <fullName evidence="2">Sap-like sulfolipid-1-addressing protein</fullName>
    </submittedName>
</protein>
<dbReference type="RefSeq" id="WP_100350512.1">
    <property type="nucleotide sequence ID" value="NZ_PGTZ01000009.1"/>
</dbReference>
<keyword evidence="1" id="KW-1133">Transmembrane helix</keyword>
<dbReference type="EMBL" id="PGTZ01000009">
    <property type="protein sequence ID" value="PJI91131.1"/>
    <property type="molecule type" value="Genomic_DNA"/>
</dbReference>
<evidence type="ECO:0000313" key="2">
    <source>
        <dbReference type="EMBL" id="PJI91131.1"/>
    </source>
</evidence>
<comment type="caution">
    <text evidence="2">The sequence shown here is derived from an EMBL/GenBank/DDBJ whole genome shotgun (WGS) entry which is preliminary data.</text>
</comment>
<dbReference type="OrthoDB" id="4462109at2"/>
<name>A0A2M8WJM5_9MICO</name>
<feature type="transmembrane region" description="Helical" evidence="1">
    <location>
        <begin position="6"/>
        <end position="29"/>
    </location>
</feature>
<feature type="transmembrane region" description="Helical" evidence="1">
    <location>
        <begin position="71"/>
        <end position="90"/>
    </location>
</feature>
<dbReference type="InterPro" id="IPR021315">
    <property type="entry name" value="Gap/Sap"/>
</dbReference>
<keyword evidence="1" id="KW-0472">Membrane</keyword>
<organism evidence="2 3">
    <name type="scientific">Luteimicrobium subarcticum</name>
    <dbReference type="NCBI Taxonomy" id="620910"/>
    <lineage>
        <taxon>Bacteria</taxon>
        <taxon>Bacillati</taxon>
        <taxon>Actinomycetota</taxon>
        <taxon>Actinomycetes</taxon>
        <taxon>Micrococcales</taxon>
        <taxon>Luteimicrobium</taxon>
    </lineage>
</organism>
<sequence>MNGAIGASLPVAVGVMISPLPIAAVVLMLSSAKAKVNAFAFLVGWVLAVFVIALVVAMLAGSSTDDDGGPAAWVSWTKIVLGVLVLFLCFTQWQGRPREGQQASPPKWMSAIDSFTPVKATGLAVLLGGINPKNLLLVISGGATIAAAAPDDTTAQVVASIVFAVVASLGVLLPIVIYLAMGDRAPSVLDAMKNWLVQHNNIVLAVLLLVIGVKLLGDGIAGL</sequence>
<dbReference type="AlphaFoldDB" id="A0A2M8WJM5"/>
<feature type="transmembrane region" description="Helical" evidence="1">
    <location>
        <begin position="157"/>
        <end position="181"/>
    </location>
</feature>
<proteinExistence type="predicted"/>
<evidence type="ECO:0000313" key="3">
    <source>
        <dbReference type="Proteomes" id="UP000231586"/>
    </source>
</evidence>
<dbReference type="Pfam" id="PF11139">
    <property type="entry name" value="SfLAP"/>
    <property type="match status" value="1"/>
</dbReference>
<feature type="transmembrane region" description="Helical" evidence="1">
    <location>
        <begin position="202"/>
        <end position="221"/>
    </location>
</feature>